<proteinExistence type="predicted"/>
<gene>
    <name evidence="1" type="ORF">MLD38_015424</name>
</gene>
<evidence type="ECO:0000313" key="2">
    <source>
        <dbReference type="Proteomes" id="UP001057402"/>
    </source>
</evidence>
<keyword evidence="2" id="KW-1185">Reference proteome</keyword>
<accession>A0ACB9RPI2</accession>
<sequence>MALIRGSWIREHGSIMVMHWDLFGENANNICMEVLIMSVSEYLQVECRVLDFSECETPGVSRQKGKSGKAMSFTSPSAYLLKGCR</sequence>
<reference evidence="2" key="1">
    <citation type="journal article" date="2023" name="Front. Plant Sci.">
        <title>Chromosomal-level genome assembly of Melastoma candidum provides insights into trichome evolution.</title>
        <authorList>
            <person name="Zhong Y."/>
            <person name="Wu W."/>
            <person name="Sun C."/>
            <person name="Zou P."/>
            <person name="Liu Y."/>
            <person name="Dai S."/>
            <person name="Zhou R."/>
        </authorList>
    </citation>
    <scope>NUCLEOTIDE SEQUENCE [LARGE SCALE GENOMIC DNA]</scope>
</reference>
<evidence type="ECO:0000313" key="1">
    <source>
        <dbReference type="EMBL" id="KAI4377857.1"/>
    </source>
</evidence>
<organism evidence="1 2">
    <name type="scientific">Melastoma candidum</name>
    <dbReference type="NCBI Taxonomy" id="119954"/>
    <lineage>
        <taxon>Eukaryota</taxon>
        <taxon>Viridiplantae</taxon>
        <taxon>Streptophyta</taxon>
        <taxon>Embryophyta</taxon>
        <taxon>Tracheophyta</taxon>
        <taxon>Spermatophyta</taxon>
        <taxon>Magnoliopsida</taxon>
        <taxon>eudicotyledons</taxon>
        <taxon>Gunneridae</taxon>
        <taxon>Pentapetalae</taxon>
        <taxon>rosids</taxon>
        <taxon>malvids</taxon>
        <taxon>Myrtales</taxon>
        <taxon>Melastomataceae</taxon>
        <taxon>Melastomatoideae</taxon>
        <taxon>Melastomateae</taxon>
        <taxon>Melastoma</taxon>
    </lineage>
</organism>
<protein>
    <submittedName>
        <fullName evidence="1">Uncharacterized protein</fullName>
    </submittedName>
</protein>
<dbReference type="Proteomes" id="UP001057402">
    <property type="component" value="Chromosome 4"/>
</dbReference>
<name>A0ACB9RPI2_9MYRT</name>
<dbReference type="EMBL" id="CM042883">
    <property type="protein sequence ID" value="KAI4377857.1"/>
    <property type="molecule type" value="Genomic_DNA"/>
</dbReference>
<comment type="caution">
    <text evidence="1">The sequence shown here is derived from an EMBL/GenBank/DDBJ whole genome shotgun (WGS) entry which is preliminary data.</text>
</comment>